<dbReference type="Proteomes" id="UP000248640">
    <property type="component" value="Chromosome 1"/>
</dbReference>
<gene>
    <name evidence="2" type="primary">trxA_1</name>
    <name evidence="2" type="ORF">NCTC10038_02508</name>
</gene>
<evidence type="ECO:0000313" key="2">
    <source>
        <dbReference type="EMBL" id="SQF91087.1"/>
    </source>
</evidence>
<sequence length="110" mass="12137">MGVAKTVIHAHNEYQRILNEHPLVIVLFTSPYCQACLGADLRFNRIADKYAGRVKSMLLDTTQTPPIDGVSGTPTLVVYKNALEVENLKGIGAPHEQEAVLEDVFKDYAP</sequence>
<dbReference type="GeneID" id="61638443"/>
<feature type="domain" description="Thioredoxin" evidence="1">
    <location>
        <begin position="7"/>
        <end position="91"/>
    </location>
</feature>
<name>A0A8B4I5L7_PSEFL</name>
<reference evidence="2 3" key="1">
    <citation type="submission" date="2018-06" db="EMBL/GenBank/DDBJ databases">
        <authorList>
            <consortium name="Pathogen Informatics"/>
            <person name="Doyle S."/>
        </authorList>
    </citation>
    <scope>NUCLEOTIDE SEQUENCE [LARGE SCALE GENOMIC DNA]</scope>
    <source>
        <strain evidence="2 3">NCTC10038</strain>
    </source>
</reference>
<dbReference type="Pfam" id="PF00085">
    <property type="entry name" value="Thioredoxin"/>
    <property type="match status" value="1"/>
</dbReference>
<accession>A0A8B4I5L7</accession>
<dbReference type="EMBL" id="LS483372">
    <property type="protein sequence ID" value="SQF91087.1"/>
    <property type="molecule type" value="Genomic_DNA"/>
</dbReference>
<dbReference type="InterPro" id="IPR013766">
    <property type="entry name" value="Thioredoxin_domain"/>
</dbReference>
<dbReference type="RefSeq" id="WP_053255667.1">
    <property type="nucleotide sequence ID" value="NZ_CBCRXZ010000019.1"/>
</dbReference>
<dbReference type="Gene3D" id="3.40.30.10">
    <property type="entry name" value="Glutaredoxin"/>
    <property type="match status" value="1"/>
</dbReference>
<dbReference type="SUPFAM" id="SSF52833">
    <property type="entry name" value="Thioredoxin-like"/>
    <property type="match status" value="1"/>
</dbReference>
<protein>
    <submittedName>
        <fullName evidence="2">Thioredoxin</fullName>
    </submittedName>
</protein>
<evidence type="ECO:0000259" key="1">
    <source>
        <dbReference type="Pfam" id="PF00085"/>
    </source>
</evidence>
<evidence type="ECO:0000313" key="3">
    <source>
        <dbReference type="Proteomes" id="UP000248640"/>
    </source>
</evidence>
<dbReference type="InterPro" id="IPR036249">
    <property type="entry name" value="Thioredoxin-like_sf"/>
</dbReference>
<dbReference type="AlphaFoldDB" id="A0A8B4I5L7"/>
<organism evidence="2 3">
    <name type="scientific">Pseudomonas fluorescens</name>
    <dbReference type="NCBI Taxonomy" id="294"/>
    <lineage>
        <taxon>Bacteria</taxon>
        <taxon>Pseudomonadati</taxon>
        <taxon>Pseudomonadota</taxon>
        <taxon>Gammaproteobacteria</taxon>
        <taxon>Pseudomonadales</taxon>
        <taxon>Pseudomonadaceae</taxon>
        <taxon>Pseudomonas</taxon>
    </lineage>
</organism>
<proteinExistence type="predicted"/>